<evidence type="ECO:0000313" key="2">
    <source>
        <dbReference type="Proteomes" id="UP001066276"/>
    </source>
</evidence>
<dbReference type="AlphaFoldDB" id="A0AAV7V0N6"/>
<keyword evidence="2" id="KW-1185">Reference proteome</keyword>
<reference evidence="1" key="1">
    <citation type="journal article" date="2022" name="bioRxiv">
        <title>Sequencing and chromosome-scale assembly of the giantPleurodeles waltlgenome.</title>
        <authorList>
            <person name="Brown T."/>
            <person name="Elewa A."/>
            <person name="Iarovenko S."/>
            <person name="Subramanian E."/>
            <person name="Araus A.J."/>
            <person name="Petzold A."/>
            <person name="Susuki M."/>
            <person name="Suzuki K.-i.T."/>
            <person name="Hayashi T."/>
            <person name="Toyoda A."/>
            <person name="Oliveira C."/>
            <person name="Osipova E."/>
            <person name="Leigh N.D."/>
            <person name="Simon A."/>
            <person name="Yun M.H."/>
        </authorList>
    </citation>
    <scope>NUCLEOTIDE SEQUENCE</scope>
    <source>
        <strain evidence="1">20211129_DDA</strain>
        <tissue evidence="1">Liver</tissue>
    </source>
</reference>
<comment type="caution">
    <text evidence="1">The sequence shown here is derived from an EMBL/GenBank/DDBJ whole genome shotgun (WGS) entry which is preliminary data.</text>
</comment>
<dbReference type="Proteomes" id="UP001066276">
    <property type="component" value="Chromosome 2_2"/>
</dbReference>
<evidence type="ECO:0000313" key="1">
    <source>
        <dbReference type="EMBL" id="KAJ1194945.1"/>
    </source>
</evidence>
<accession>A0AAV7V0N6</accession>
<sequence length="131" mass="13397">MSAGPLAPDLAAHAGGLRGRGGGCYSPARRPLQARTSIFADPGGAPQPSPTDPSLCERAQLCLAATVPCGMEGHHSSAGRDRHALKGCSTLCCAPRGAPRSYGTGARAADARVSLIAPHQKEGFWYGHGSH</sequence>
<protein>
    <submittedName>
        <fullName evidence="1">Uncharacterized protein</fullName>
    </submittedName>
</protein>
<name>A0AAV7V0N6_PLEWA</name>
<proteinExistence type="predicted"/>
<gene>
    <name evidence="1" type="ORF">NDU88_004229</name>
</gene>
<dbReference type="EMBL" id="JANPWB010000004">
    <property type="protein sequence ID" value="KAJ1194945.1"/>
    <property type="molecule type" value="Genomic_DNA"/>
</dbReference>
<organism evidence="1 2">
    <name type="scientific">Pleurodeles waltl</name>
    <name type="common">Iberian ribbed newt</name>
    <dbReference type="NCBI Taxonomy" id="8319"/>
    <lineage>
        <taxon>Eukaryota</taxon>
        <taxon>Metazoa</taxon>
        <taxon>Chordata</taxon>
        <taxon>Craniata</taxon>
        <taxon>Vertebrata</taxon>
        <taxon>Euteleostomi</taxon>
        <taxon>Amphibia</taxon>
        <taxon>Batrachia</taxon>
        <taxon>Caudata</taxon>
        <taxon>Salamandroidea</taxon>
        <taxon>Salamandridae</taxon>
        <taxon>Pleurodelinae</taxon>
        <taxon>Pleurodeles</taxon>
    </lineage>
</organism>